<evidence type="ECO:0000256" key="2">
    <source>
        <dbReference type="ARBA" id="ARBA00010157"/>
    </source>
</evidence>
<evidence type="ECO:0000256" key="6">
    <source>
        <dbReference type="ARBA" id="ARBA00023136"/>
    </source>
</evidence>
<feature type="transmembrane region" description="Helical" evidence="7">
    <location>
        <begin position="320"/>
        <end position="344"/>
    </location>
</feature>
<name>A0A9Q7SJE7_9MYCO</name>
<reference evidence="9 10" key="1">
    <citation type="submission" date="2016-11" db="EMBL/GenBank/DDBJ databases">
        <authorList>
            <consortium name="Pathogen Informatics"/>
        </authorList>
    </citation>
    <scope>NUCLEOTIDE SEQUENCE [LARGE SCALE GENOMIC DNA]</scope>
    <source>
        <strain evidence="9 10">968</strain>
    </source>
</reference>
<feature type="transmembrane region" description="Helical" evidence="7">
    <location>
        <begin position="102"/>
        <end position="122"/>
    </location>
</feature>
<keyword evidence="5 7" id="KW-1133">Transmembrane helix</keyword>
<comment type="caution">
    <text evidence="9">The sequence shown here is derived from an EMBL/GenBank/DDBJ whole genome shotgun (WGS) entry which is preliminary data.</text>
</comment>
<comment type="similarity">
    <text evidence="2">Belongs to the resistance-nodulation-cell division (RND) (TC 2.A.6) family. MmpL subfamily.</text>
</comment>
<dbReference type="Gene3D" id="1.20.1640.10">
    <property type="entry name" value="Multidrug efflux transporter AcrB transmembrane domain"/>
    <property type="match status" value="2"/>
</dbReference>
<evidence type="ECO:0000256" key="5">
    <source>
        <dbReference type="ARBA" id="ARBA00022989"/>
    </source>
</evidence>
<feature type="transmembrane region" description="Helical" evidence="7">
    <location>
        <begin position="294"/>
        <end position="314"/>
    </location>
</feature>
<keyword evidence="4 7" id="KW-0812">Transmembrane</keyword>
<evidence type="ECO:0000313" key="9">
    <source>
        <dbReference type="EMBL" id="SHY12755.1"/>
    </source>
</evidence>
<dbReference type="InterPro" id="IPR050545">
    <property type="entry name" value="Mycobact_MmpL"/>
</dbReference>
<evidence type="ECO:0000313" key="10">
    <source>
        <dbReference type="Proteomes" id="UP000185183"/>
    </source>
</evidence>
<dbReference type="GO" id="GO:0005886">
    <property type="term" value="C:plasma membrane"/>
    <property type="evidence" value="ECO:0007669"/>
    <property type="project" value="UniProtKB-SubCell"/>
</dbReference>
<feature type="domain" description="Membrane transport protein MMPL" evidence="8">
    <location>
        <begin position="625"/>
        <end position="825"/>
    </location>
</feature>
<feature type="transmembrane region" description="Helical" evidence="7">
    <location>
        <begin position="467"/>
        <end position="491"/>
    </location>
</feature>
<keyword evidence="6 7" id="KW-0472">Membrane</keyword>
<feature type="transmembrane region" description="Helical" evidence="7">
    <location>
        <begin position="399"/>
        <end position="423"/>
    </location>
</feature>
<gene>
    <name evidence="9" type="primary">ydgH_2</name>
    <name evidence="9" type="ORF">SAMEA2275694_04988</name>
</gene>
<feature type="transmembrane region" description="Helical" evidence="7">
    <location>
        <begin position="372"/>
        <end position="393"/>
    </location>
</feature>
<dbReference type="SUPFAM" id="SSF82866">
    <property type="entry name" value="Multidrug efflux transporter AcrB transmembrane domain"/>
    <property type="match status" value="2"/>
</dbReference>
<evidence type="ECO:0000256" key="4">
    <source>
        <dbReference type="ARBA" id="ARBA00022692"/>
    </source>
</evidence>
<dbReference type="Proteomes" id="UP000185183">
    <property type="component" value="Unassembled WGS sequence"/>
</dbReference>
<dbReference type="Pfam" id="PF03176">
    <property type="entry name" value="MMPL"/>
    <property type="match status" value="2"/>
</dbReference>
<evidence type="ECO:0000259" key="8">
    <source>
        <dbReference type="Pfam" id="PF03176"/>
    </source>
</evidence>
<dbReference type="EMBL" id="FSFA01000009">
    <property type="protein sequence ID" value="SHY12755.1"/>
    <property type="molecule type" value="Genomic_DNA"/>
</dbReference>
<dbReference type="PANTHER" id="PTHR33406">
    <property type="entry name" value="MEMBRANE PROTEIN MJ1562-RELATED"/>
    <property type="match status" value="1"/>
</dbReference>
<organism evidence="9 10">
    <name type="scientific">Mycobacteroides abscessus subsp. bolletii</name>
    <dbReference type="NCBI Taxonomy" id="319705"/>
    <lineage>
        <taxon>Bacteria</taxon>
        <taxon>Bacillati</taxon>
        <taxon>Actinomycetota</taxon>
        <taxon>Actinomycetes</taxon>
        <taxon>Mycobacteriales</taxon>
        <taxon>Mycobacteriaceae</taxon>
        <taxon>Mycobacteroides</taxon>
        <taxon>Mycobacteroides abscessus</taxon>
    </lineage>
</organism>
<dbReference type="PANTHER" id="PTHR33406:SF11">
    <property type="entry name" value="MEMBRANE PROTEIN SCO6666-RELATED"/>
    <property type="match status" value="1"/>
</dbReference>
<proteinExistence type="inferred from homology"/>
<dbReference type="AlphaFoldDB" id="A0A9Q7SJE7"/>
<feature type="transmembrane region" description="Helical" evidence="7">
    <location>
        <begin position="660"/>
        <end position="678"/>
    </location>
</feature>
<protein>
    <submittedName>
        <fullName evidence="9">MmpL family protein</fullName>
    </submittedName>
</protein>
<dbReference type="InterPro" id="IPR004869">
    <property type="entry name" value="MMPL_dom"/>
</dbReference>
<feature type="transmembrane region" description="Helical" evidence="7">
    <location>
        <begin position="739"/>
        <end position="765"/>
    </location>
</feature>
<feature type="transmembrane region" description="Helical" evidence="7">
    <location>
        <begin position="771"/>
        <end position="795"/>
    </location>
</feature>
<feature type="transmembrane region" description="Helical" evidence="7">
    <location>
        <begin position="631"/>
        <end position="648"/>
    </location>
</feature>
<keyword evidence="3" id="KW-1003">Cell membrane</keyword>
<evidence type="ECO:0000256" key="7">
    <source>
        <dbReference type="SAM" id="Phobius"/>
    </source>
</evidence>
<accession>A0A9Q7SJE7</accession>
<comment type="subcellular location">
    <subcellularLocation>
        <location evidence="1">Cell membrane</location>
        <topology evidence="1">Multi-pass membrane protein</topology>
    </subcellularLocation>
</comment>
<evidence type="ECO:0000256" key="1">
    <source>
        <dbReference type="ARBA" id="ARBA00004651"/>
    </source>
</evidence>
<sequence length="845" mass="90174">MSLRRLIDLQHNKFNVHRGSARLTTANPMLTRVRFAKPQVLRRCRHSRLLLLLEYVTGRELFTYYSMLTDSECVNVPSMQPMVDGGNKKGLLKIVAGVVQKYPALLVCTAALFAICAGLYGLPASQQLPAGGYDVPKSESMRAQQMLQDKFGVGGNPIYFTVTSQGGATDAAALAAGRRVLDALNGSPYIRQVTWWGAIPAGTVNPLLSNDGKTGLVAARLEGDDTDAPARARNLADPLIGDRNGVSIQGGGQALTYDAGNRQSREDLIVMEVIAFPVTFLALVWIFGSLVAALLPLAVSVFAIAGTTAALSALNLATNVSIFGVNVATALSLALAIDYTLFIVSRYREEQVAGATPARALHVTMLTAGRTVLYSALTMACTVAVMLVFPQYLLKSLAYASLLSVLLSLIGALFLAPALLVILGDKLERFDIRSGVGKLFKARKIGSRTASDRAWARIAAFSTNRPVVVVAIVGAILLLLGLPVLGIKIAYPDDRVLPASQTARLAGDIVRTEFNQNFTADTRIVIRENVSSRESVDDYAMKISHISGVQSVSAPGATFADGHRVGPGDAGRWGIEGPSAYISLSTDTDPFSEPGKRQLEALKSVPAPGPVLVDSLAQRNLDNIGGITDRLPLVMAAIAAVTFVLIFLMTGSVILPIKALVMNLLSLCVAFGALVWIFQDGHLGGLGTVATGHFTAFIPPLLACIAYALAIDYEIFVLSRIREAWLALPDNTPNRNKQAVAFGLIRTGRIVTAAATVMIVVFIAISAGQVAFMRGLGVGLAVGVAVDAFLVRPLLVPAFMQLMGRLNWWAPGPLARWHQRWGLVEEQEIPAEPAMAVAPEPDPVR</sequence>
<evidence type="ECO:0000256" key="3">
    <source>
        <dbReference type="ARBA" id="ARBA00022475"/>
    </source>
</evidence>
<feature type="domain" description="Membrane transport protein MMPL" evidence="8">
    <location>
        <begin position="136"/>
        <end position="468"/>
    </location>
</feature>
<feature type="transmembrane region" description="Helical" evidence="7">
    <location>
        <begin position="698"/>
        <end position="718"/>
    </location>
</feature>
<feature type="transmembrane region" description="Helical" evidence="7">
    <location>
        <begin position="268"/>
        <end position="287"/>
    </location>
</feature>